<dbReference type="EMBL" id="JAVRET010000024">
    <property type="protein sequence ID" value="MDT0409942.1"/>
    <property type="molecule type" value="Genomic_DNA"/>
</dbReference>
<reference evidence="3" key="1">
    <citation type="submission" date="2023-07" db="EMBL/GenBank/DDBJ databases">
        <title>30 novel species of actinomycetes from the DSMZ collection.</title>
        <authorList>
            <person name="Nouioui I."/>
        </authorList>
    </citation>
    <scope>NUCLEOTIDE SEQUENCE [LARGE SCALE GENOMIC DNA]</scope>
    <source>
        <strain evidence="3">DSM 41979</strain>
    </source>
</reference>
<keyword evidence="3" id="KW-1185">Reference proteome</keyword>
<gene>
    <name evidence="2" type="ORF">RM698_12875</name>
</gene>
<sequence length="70" mass="7382">MATEVTLPVHVRVGEAEGCLGELTVEATGGTVRGEDVLHQLAAFFREAADVIEHPTEDDDEEVPDAAAHG</sequence>
<evidence type="ECO:0000313" key="2">
    <source>
        <dbReference type="EMBL" id="MDT0409942.1"/>
    </source>
</evidence>
<protein>
    <submittedName>
        <fullName evidence="2">Uncharacterized protein</fullName>
    </submittedName>
</protein>
<comment type="caution">
    <text evidence="2">The sequence shown here is derived from an EMBL/GenBank/DDBJ whole genome shotgun (WGS) entry which is preliminary data.</text>
</comment>
<dbReference type="Proteomes" id="UP001183610">
    <property type="component" value="Unassembled WGS sequence"/>
</dbReference>
<dbReference type="RefSeq" id="WP_010264104.1">
    <property type="nucleotide sequence ID" value="NZ_JAVRET010000024.1"/>
</dbReference>
<name>A0ABU2R0R5_9ACTN</name>
<organism evidence="2 3">
    <name type="scientific">Streptomyces evansiae</name>
    <dbReference type="NCBI Taxonomy" id="3075535"/>
    <lineage>
        <taxon>Bacteria</taxon>
        <taxon>Bacillati</taxon>
        <taxon>Actinomycetota</taxon>
        <taxon>Actinomycetes</taxon>
        <taxon>Kitasatosporales</taxon>
        <taxon>Streptomycetaceae</taxon>
        <taxon>Streptomyces</taxon>
    </lineage>
</organism>
<accession>A0ABU2R0R5</accession>
<feature type="region of interest" description="Disordered" evidence="1">
    <location>
        <begin position="51"/>
        <end position="70"/>
    </location>
</feature>
<proteinExistence type="predicted"/>
<evidence type="ECO:0000313" key="3">
    <source>
        <dbReference type="Proteomes" id="UP001183610"/>
    </source>
</evidence>
<evidence type="ECO:0000256" key="1">
    <source>
        <dbReference type="SAM" id="MobiDB-lite"/>
    </source>
</evidence>